<keyword evidence="4" id="KW-1185">Reference proteome</keyword>
<proteinExistence type="predicted"/>
<protein>
    <submittedName>
        <fullName evidence="2">Uncharacterized protein</fullName>
    </submittedName>
</protein>
<evidence type="ECO:0000313" key="3">
    <source>
        <dbReference type="EMBL" id="CAF3966203.1"/>
    </source>
</evidence>
<feature type="region of interest" description="Disordered" evidence="1">
    <location>
        <begin position="81"/>
        <end position="123"/>
    </location>
</feature>
<reference evidence="2" key="1">
    <citation type="submission" date="2021-02" db="EMBL/GenBank/DDBJ databases">
        <authorList>
            <person name="Nowell W R."/>
        </authorList>
    </citation>
    <scope>NUCLEOTIDE SEQUENCE</scope>
</reference>
<evidence type="ECO:0000256" key="1">
    <source>
        <dbReference type="SAM" id="MobiDB-lite"/>
    </source>
</evidence>
<gene>
    <name evidence="2" type="ORF">GPM918_LOCUS23756</name>
    <name evidence="3" type="ORF">SRO942_LOCUS23755</name>
</gene>
<name>A0A814WFD5_9BILA</name>
<dbReference type="Proteomes" id="UP000681722">
    <property type="component" value="Unassembled WGS sequence"/>
</dbReference>
<dbReference type="Proteomes" id="UP000663829">
    <property type="component" value="Unassembled WGS sequence"/>
</dbReference>
<sequence>MSKNDEKTHNNRKISTANLINTNCLSNDHRGSWQIESGYYSDRSHLYSQQQQQQQEYPCNHISTAVTSSSTFNPKKMTDDAFGRGLWDDPGPARLFTGPEPKNHFLKDPGPGSEPDLFDNSLV</sequence>
<dbReference type="EMBL" id="CAJNOQ010008604">
    <property type="protein sequence ID" value="CAF1201742.1"/>
    <property type="molecule type" value="Genomic_DNA"/>
</dbReference>
<dbReference type="AlphaFoldDB" id="A0A814WFD5"/>
<comment type="caution">
    <text evidence="2">The sequence shown here is derived from an EMBL/GenBank/DDBJ whole genome shotgun (WGS) entry which is preliminary data.</text>
</comment>
<accession>A0A814WFD5</accession>
<evidence type="ECO:0000313" key="2">
    <source>
        <dbReference type="EMBL" id="CAF1201742.1"/>
    </source>
</evidence>
<evidence type="ECO:0000313" key="4">
    <source>
        <dbReference type="Proteomes" id="UP000663829"/>
    </source>
</evidence>
<dbReference type="EMBL" id="CAJOBC010008605">
    <property type="protein sequence ID" value="CAF3966203.1"/>
    <property type="molecule type" value="Genomic_DNA"/>
</dbReference>
<organism evidence="2 4">
    <name type="scientific">Didymodactylos carnosus</name>
    <dbReference type="NCBI Taxonomy" id="1234261"/>
    <lineage>
        <taxon>Eukaryota</taxon>
        <taxon>Metazoa</taxon>
        <taxon>Spiralia</taxon>
        <taxon>Gnathifera</taxon>
        <taxon>Rotifera</taxon>
        <taxon>Eurotatoria</taxon>
        <taxon>Bdelloidea</taxon>
        <taxon>Philodinida</taxon>
        <taxon>Philodinidae</taxon>
        <taxon>Didymodactylos</taxon>
    </lineage>
</organism>